<dbReference type="CDD" id="cd07361">
    <property type="entry name" value="MEMO_like"/>
    <property type="match status" value="1"/>
</dbReference>
<accession>A0A2T0FD28</accession>
<evidence type="ECO:0000313" key="3">
    <source>
        <dbReference type="Proteomes" id="UP000238350"/>
    </source>
</evidence>
<comment type="caution">
    <text evidence="2">The sequence shown here is derived from an EMBL/GenBank/DDBJ whole genome shotgun (WGS) entry which is preliminary data.</text>
</comment>
<dbReference type="STRING" id="45607.A0A2T0FD28"/>
<dbReference type="RefSeq" id="XP_024662827.1">
    <property type="nucleotide sequence ID" value="XM_024807059.1"/>
</dbReference>
<dbReference type="OrthoDB" id="417112at2759"/>
<dbReference type="InterPro" id="IPR002737">
    <property type="entry name" value="MEMO1_fam"/>
</dbReference>
<keyword evidence="3" id="KW-1185">Reference proteome</keyword>
<dbReference type="PANTHER" id="PTHR11060:SF0">
    <property type="entry name" value="PROTEIN MEMO1"/>
    <property type="match status" value="1"/>
</dbReference>
<evidence type="ECO:0000313" key="2">
    <source>
        <dbReference type="EMBL" id="PRT52881.1"/>
    </source>
</evidence>
<reference evidence="2 3" key="1">
    <citation type="submission" date="2017-04" db="EMBL/GenBank/DDBJ databases">
        <title>Genome sequencing of [Candida] sorbophila.</title>
        <authorList>
            <person name="Ahn J.O."/>
        </authorList>
    </citation>
    <scope>NUCLEOTIDE SEQUENCE [LARGE SCALE GENOMIC DNA]</scope>
    <source>
        <strain evidence="2 3">DS02</strain>
    </source>
</reference>
<organism evidence="2 3">
    <name type="scientific">Wickerhamiella sorbophila</name>
    <dbReference type="NCBI Taxonomy" id="45607"/>
    <lineage>
        <taxon>Eukaryota</taxon>
        <taxon>Fungi</taxon>
        <taxon>Dikarya</taxon>
        <taxon>Ascomycota</taxon>
        <taxon>Saccharomycotina</taxon>
        <taxon>Dipodascomycetes</taxon>
        <taxon>Dipodascales</taxon>
        <taxon>Trichomonascaceae</taxon>
        <taxon>Wickerhamiella</taxon>
    </lineage>
</organism>
<dbReference type="EMBL" id="NDIQ01000001">
    <property type="protein sequence ID" value="PRT52881.1"/>
    <property type="molecule type" value="Genomic_DNA"/>
</dbReference>
<dbReference type="Pfam" id="PF01875">
    <property type="entry name" value="Memo"/>
    <property type="match status" value="1"/>
</dbReference>
<dbReference type="HAMAP" id="MF_00055">
    <property type="entry name" value="MEMO1"/>
    <property type="match status" value="1"/>
</dbReference>
<dbReference type="Gene3D" id="3.40.830.10">
    <property type="entry name" value="LigB-like"/>
    <property type="match status" value="1"/>
</dbReference>
<dbReference type="GeneID" id="36514250"/>
<dbReference type="AlphaFoldDB" id="A0A2T0FD28"/>
<gene>
    <name evidence="2" type="ORF">B9G98_00501</name>
</gene>
<name>A0A2T0FD28_9ASCO</name>
<dbReference type="NCBIfam" id="TIGR04336">
    <property type="entry name" value="AmmeMemoSam_B"/>
    <property type="match status" value="1"/>
</dbReference>
<evidence type="ECO:0000256" key="1">
    <source>
        <dbReference type="ARBA" id="ARBA00006315"/>
    </source>
</evidence>
<dbReference type="PANTHER" id="PTHR11060">
    <property type="entry name" value="PROTEIN MEMO1"/>
    <property type="match status" value="1"/>
</dbReference>
<protein>
    <submittedName>
        <fullName evidence="2">MEMO1 family protein C4H3.04c</fullName>
    </submittedName>
</protein>
<dbReference type="Proteomes" id="UP000238350">
    <property type="component" value="Unassembled WGS sequence"/>
</dbReference>
<proteinExistence type="inferred from homology"/>
<sequence length="296" mass="33027">MASIRPATHGGSWYSANKRQLQTQIENWFNTVDSPRFGRFGVGPHAGYTYCGATLAHTYKCLDPNITTVFVMGPSHCQYFKGVRTSKYAGYETPLGTVAVDTQITRKLNSQGVDYLDIDTDDEEHSLEMHLPMLKYTNSKATFVPLVFGDLSSAAEQDFVQLLTPYFDNPQIAFIVSSDFCHWGSRFGYTRYSPAGTDHLAPVKQHPSPLGRPIWESIRDLDQEGMKIASTGNADSWNKYIQETGNTVCGHRPLSVLVRLAETCNSQIHFEWLHYAQSSHVSSRHDSSVSYAAAIA</sequence>
<comment type="similarity">
    <text evidence="1">Belongs to the MEMO1 family.</text>
</comment>